<dbReference type="OrthoDB" id="3634989at2"/>
<gene>
    <name evidence="2" type="ORF">SAMN05661093_06852</name>
</gene>
<organism evidence="2 3">
    <name type="scientific">Kibdelosporangium aridum</name>
    <dbReference type="NCBI Taxonomy" id="2030"/>
    <lineage>
        <taxon>Bacteria</taxon>
        <taxon>Bacillati</taxon>
        <taxon>Actinomycetota</taxon>
        <taxon>Actinomycetes</taxon>
        <taxon>Pseudonocardiales</taxon>
        <taxon>Pseudonocardiaceae</taxon>
        <taxon>Kibdelosporangium</taxon>
    </lineage>
</organism>
<feature type="compositionally biased region" description="Basic residues" evidence="1">
    <location>
        <begin position="1"/>
        <end position="10"/>
    </location>
</feature>
<keyword evidence="3" id="KW-1185">Reference proteome</keyword>
<evidence type="ECO:0000313" key="3">
    <source>
        <dbReference type="Proteomes" id="UP000192674"/>
    </source>
</evidence>
<evidence type="ECO:0000313" key="2">
    <source>
        <dbReference type="EMBL" id="SMD21467.1"/>
    </source>
</evidence>
<reference evidence="2 3" key="1">
    <citation type="submission" date="2017-04" db="EMBL/GenBank/DDBJ databases">
        <authorList>
            <person name="Afonso C.L."/>
            <person name="Miller P.J."/>
            <person name="Scott M.A."/>
            <person name="Spackman E."/>
            <person name="Goraichik I."/>
            <person name="Dimitrov K.M."/>
            <person name="Suarez D.L."/>
            <person name="Swayne D.E."/>
        </authorList>
    </citation>
    <scope>NUCLEOTIDE SEQUENCE [LARGE SCALE GENOMIC DNA]</scope>
    <source>
        <strain evidence="2 3">DSM 43828</strain>
    </source>
</reference>
<evidence type="ECO:0000256" key="1">
    <source>
        <dbReference type="SAM" id="MobiDB-lite"/>
    </source>
</evidence>
<protein>
    <submittedName>
        <fullName evidence="2">Uncharacterized protein</fullName>
    </submittedName>
</protein>
<dbReference type="EMBL" id="FWXV01000007">
    <property type="protein sequence ID" value="SMD21467.1"/>
    <property type="molecule type" value="Genomic_DNA"/>
</dbReference>
<proteinExistence type="predicted"/>
<dbReference type="RefSeq" id="WP_160096859.1">
    <property type="nucleotide sequence ID" value="NZ_FWXV01000007.1"/>
</dbReference>
<accession>A0A1W2FHQ1</accession>
<name>A0A1W2FHQ1_KIBAR</name>
<dbReference type="Proteomes" id="UP000192674">
    <property type="component" value="Unassembled WGS sequence"/>
</dbReference>
<feature type="compositionally biased region" description="Basic and acidic residues" evidence="1">
    <location>
        <begin position="11"/>
        <end position="26"/>
    </location>
</feature>
<sequence length="51" mass="5515">MTAHSRRFARLCREHFGESPKEDAAKPAEGTDAAAATQPDQVESVDQDKAS</sequence>
<dbReference type="AlphaFoldDB" id="A0A1W2FHQ1"/>
<feature type="region of interest" description="Disordered" evidence="1">
    <location>
        <begin position="1"/>
        <end position="51"/>
    </location>
</feature>